<sequence>MNLVTSDTPLIEAKDSLARLQRAWKGAAGTLPNGHTANMSQEAVQRCVAFDTIGQLQRRIRRLTRGGN</sequence>
<evidence type="ECO:0000313" key="1">
    <source>
        <dbReference type="EMBL" id="CAB4188130.1"/>
    </source>
</evidence>
<organism evidence="1">
    <name type="scientific">uncultured Caudovirales phage</name>
    <dbReference type="NCBI Taxonomy" id="2100421"/>
    <lineage>
        <taxon>Viruses</taxon>
        <taxon>Duplodnaviria</taxon>
        <taxon>Heunggongvirae</taxon>
        <taxon>Uroviricota</taxon>
        <taxon>Caudoviricetes</taxon>
        <taxon>Peduoviridae</taxon>
        <taxon>Maltschvirus</taxon>
        <taxon>Maltschvirus maltsch</taxon>
    </lineage>
</organism>
<protein>
    <submittedName>
        <fullName evidence="1">Uncharacterized protein</fullName>
    </submittedName>
</protein>
<name>A0A6J5QU76_9CAUD</name>
<dbReference type="EMBL" id="LR797120">
    <property type="protein sequence ID" value="CAB4188130.1"/>
    <property type="molecule type" value="Genomic_DNA"/>
</dbReference>
<accession>A0A6J5QU76</accession>
<gene>
    <name evidence="1" type="ORF">UFOVP1165_23</name>
</gene>
<reference evidence="1" key="1">
    <citation type="submission" date="2020-05" db="EMBL/GenBank/DDBJ databases">
        <authorList>
            <person name="Chiriac C."/>
            <person name="Salcher M."/>
            <person name="Ghai R."/>
            <person name="Kavagutti S V."/>
        </authorList>
    </citation>
    <scope>NUCLEOTIDE SEQUENCE</scope>
</reference>
<proteinExistence type="predicted"/>